<keyword evidence="2" id="KW-1185">Reference proteome</keyword>
<reference evidence="1 2" key="1">
    <citation type="journal article" date="2011" name="Front. Microbiol.">
        <title>Genomic signatures of strain selection and enhancement in Bacillus atrophaeus var. globigii, a historical biowarfare simulant.</title>
        <authorList>
            <person name="Gibbons H.S."/>
            <person name="Broomall S.M."/>
            <person name="McNew L.A."/>
            <person name="Daligault H."/>
            <person name="Chapman C."/>
            <person name="Bruce D."/>
            <person name="Karavis M."/>
            <person name="Krepps M."/>
            <person name="McGregor P.A."/>
            <person name="Hong C."/>
            <person name="Park K.H."/>
            <person name="Akmal A."/>
            <person name="Feldman A."/>
            <person name="Lin J.S."/>
            <person name="Chang W.E."/>
            <person name="Higgs B.W."/>
            <person name="Demirev P."/>
            <person name="Lindquist J."/>
            <person name="Liem A."/>
            <person name="Fochler E."/>
            <person name="Read T.D."/>
            <person name="Tapia R."/>
            <person name="Johnson S."/>
            <person name="Bishop-Lilly K.A."/>
            <person name="Detter C."/>
            <person name="Han C."/>
            <person name="Sozhamannan S."/>
            <person name="Rosenzweig C.N."/>
            <person name="Skowronski E.W."/>
        </authorList>
    </citation>
    <scope>NUCLEOTIDE SEQUENCE [LARGE SCALE GENOMIC DNA]</scope>
    <source>
        <strain evidence="1 2">GYP-17</strain>
    </source>
</reference>
<dbReference type="EMBL" id="PIPM01000006">
    <property type="protein sequence ID" value="RUO32888.1"/>
    <property type="molecule type" value="Genomic_DNA"/>
</dbReference>
<gene>
    <name evidence="1" type="ORF">CWE11_07615</name>
</gene>
<evidence type="ECO:0000313" key="2">
    <source>
        <dbReference type="Proteomes" id="UP000288405"/>
    </source>
</evidence>
<accession>A0A432WGI2</accession>
<sequence>MNEIMNQQNFQALIMVGDQVVLTLKVPSTQSVFVVTETVLKELNKTEQATHACIYSPDGRITELKATDTWLVAHVKALNLR</sequence>
<proteinExistence type="predicted"/>
<name>A0A432WGI2_9GAMM</name>
<organism evidence="1 2">
    <name type="scientific">Aliidiomarina sanyensis</name>
    <dbReference type="NCBI Taxonomy" id="1249555"/>
    <lineage>
        <taxon>Bacteria</taxon>
        <taxon>Pseudomonadati</taxon>
        <taxon>Pseudomonadota</taxon>
        <taxon>Gammaproteobacteria</taxon>
        <taxon>Alteromonadales</taxon>
        <taxon>Idiomarinaceae</taxon>
        <taxon>Aliidiomarina</taxon>
    </lineage>
</organism>
<evidence type="ECO:0000313" key="1">
    <source>
        <dbReference type="EMBL" id="RUO32888.1"/>
    </source>
</evidence>
<dbReference type="RefSeq" id="WP_126777013.1">
    <property type="nucleotide sequence ID" value="NZ_PIPM01000006.1"/>
</dbReference>
<dbReference type="Proteomes" id="UP000288405">
    <property type="component" value="Unassembled WGS sequence"/>
</dbReference>
<protein>
    <submittedName>
        <fullName evidence="1">Uncharacterized protein</fullName>
    </submittedName>
</protein>
<dbReference type="AlphaFoldDB" id="A0A432WGI2"/>
<comment type="caution">
    <text evidence="1">The sequence shown here is derived from an EMBL/GenBank/DDBJ whole genome shotgun (WGS) entry which is preliminary data.</text>
</comment>